<dbReference type="RefSeq" id="XP_018022196.1">
    <property type="nucleotide sequence ID" value="XM_018166707.2"/>
</dbReference>
<dbReference type="KEGG" id="hazt:108678326"/>
<dbReference type="AlphaFoldDB" id="A0A8B7PAH7"/>
<name>A0A8B7PAH7_HYAAZ</name>
<proteinExistence type="predicted"/>
<dbReference type="Proteomes" id="UP000694843">
    <property type="component" value="Unplaced"/>
</dbReference>
<protein>
    <submittedName>
        <fullName evidence="2">Uncharacterized protein LOC108678326</fullName>
    </submittedName>
</protein>
<evidence type="ECO:0000313" key="1">
    <source>
        <dbReference type="Proteomes" id="UP000694843"/>
    </source>
</evidence>
<dbReference type="GeneID" id="108678326"/>
<gene>
    <name evidence="2" type="primary">LOC108678326</name>
</gene>
<keyword evidence="1" id="KW-1185">Reference proteome</keyword>
<dbReference type="SUPFAM" id="SSF52047">
    <property type="entry name" value="RNI-like"/>
    <property type="match status" value="1"/>
</dbReference>
<reference evidence="2" key="1">
    <citation type="submission" date="2025-08" db="UniProtKB">
        <authorList>
            <consortium name="RefSeq"/>
        </authorList>
    </citation>
    <scope>IDENTIFICATION</scope>
</reference>
<evidence type="ECO:0000313" key="2">
    <source>
        <dbReference type="RefSeq" id="XP_018022196.1"/>
    </source>
</evidence>
<accession>A0A8B7PAH7</accession>
<organism evidence="1 2">
    <name type="scientific">Hyalella azteca</name>
    <name type="common">Amphipod</name>
    <dbReference type="NCBI Taxonomy" id="294128"/>
    <lineage>
        <taxon>Eukaryota</taxon>
        <taxon>Metazoa</taxon>
        <taxon>Ecdysozoa</taxon>
        <taxon>Arthropoda</taxon>
        <taxon>Crustacea</taxon>
        <taxon>Multicrustacea</taxon>
        <taxon>Malacostraca</taxon>
        <taxon>Eumalacostraca</taxon>
        <taxon>Peracarida</taxon>
        <taxon>Amphipoda</taxon>
        <taxon>Senticaudata</taxon>
        <taxon>Talitrida</taxon>
        <taxon>Talitroidea</taxon>
        <taxon>Hyalellidae</taxon>
        <taxon>Hyalella</taxon>
    </lineage>
</organism>
<sequence length="372" mass="43586">MWVCRRWRTVFKNNFSWSLTCKKSMRRQRARFMCKMLSEMNRLVTLAIPGQPHLHMILQTIAENCIYLKNLDISSKKLRNEFAMVALCERCDSLNYLDMNNTSMSSKTGRAILSTLLRMPKDTLVNINFCKWVNHETLTILSNHINGRVAVRYFPHVWHQNLVMKDYMNKLFGFIAITVTRRNCAFMEKMTELGHCRSLIIALIDHFDESTQTRFFSRLLRNAQIQCIWFKHSNLNLTSLCEAFSVPVCSSLSFLRLDLEGWLDDKVYKTIVSAIPCVKYLYLAKFTRIREDVFDDIYQCKKLEMLTLNFVILTVNAFINIRTNLPRLRVLTLYNATNILPEDIAVLQRVMPDVQLLYTPSLLGALFSFIER</sequence>
<dbReference type="InterPro" id="IPR032675">
    <property type="entry name" value="LRR_dom_sf"/>
</dbReference>
<dbReference type="Gene3D" id="3.80.10.10">
    <property type="entry name" value="Ribonuclease Inhibitor"/>
    <property type="match status" value="2"/>
</dbReference>